<protein>
    <submittedName>
        <fullName evidence="3">Alpha/beta hydrolase</fullName>
    </submittedName>
</protein>
<dbReference type="InterPro" id="IPR000639">
    <property type="entry name" value="Epox_hydrolase-like"/>
</dbReference>
<accession>A0A3A9W4G3</accession>
<dbReference type="GO" id="GO:0016787">
    <property type="term" value="F:hydrolase activity"/>
    <property type="evidence" value="ECO:0007669"/>
    <property type="project" value="UniProtKB-KW"/>
</dbReference>
<evidence type="ECO:0000313" key="4">
    <source>
        <dbReference type="EMBL" id="RKN20413.1"/>
    </source>
</evidence>
<dbReference type="InterPro" id="IPR000073">
    <property type="entry name" value="AB_hydrolase_1"/>
</dbReference>
<name>A0A3A9W4G3_9ACTN</name>
<feature type="domain" description="AB hydrolase-1" evidence="2">
    <location>
        <begin position="52"/>
        <end position="284"/>
    </location>
</feature>
<dbReference type="Proteomes" id="UP000268652">
    <property type="component" value="Unassembled WGS sequence"/>
</dbReference>
<keyword evidence="5" id="KW-1185">Reference proteome</keyword>
<evidence type="ECO:0000259" key="2">
    <source>
        <dbReference type="Pfam" id="PF00561"/>
    </source>
</evidence>
<sequence length="312" mass="34153">MSVRSVSCRDAVDAPLSGASPAPCAPVDRNLRLDGFRYSCRIVAQPSARVRPVVILGGSEQDKSSWAPQTKLLSSLGTVVTVDLPGYGDADFLPARHGPDFLAGAVAHMLGELRLERVNLVGVCYGGMVALRFAQRYPRFLDRLALVGTRLTIPAAFAEMARQFEELRARAEHERIAAIMVETFMSPPTLGRVRRRAAVSRLLYRQFLRRATQEAEAAVENIARLLGHDVYRPLPVPDVPMLAVTGEFDTLCAPSTVREVAGLFPSASFTTVREADHLMPLERPAEFADLIGRFCAGRLGDGLPYCNAVERH</sequence>
<evidence type="ECO:0000313" key="3">
    <source>
        <dbReference type="EMBL" id="RKN08058.1"/>
    </source>
</evidence>
<evidence type="ECO:0000256" key="1">
    <source>
        <dbReference type="ARBA" id="ARBA00022801"/>
    </source>
</evidence>
<comment type="caution">
    <text evidence="3">The sequence shown here is derived from an EMBL/GenBank/DDBJ whole genome shotgun (WGS) entry which is preliminary data.</text>
</comment>
<organism evidence="3 6">
    <name type="scientific">Streptomyces radicis</name>
    <dbReference type="NCBI Taxonomy" id="1750517"/>
    <lineage>
        <taxon>Bacteria</taxon>
        <taxon>Bacillati</taxon>
        <taxon>Actinomycetota</taxon>
        <taxon>Actinomycetes</taxon>
        <taxon>Kitasatosporales</taxon>
        <taxon>Streptomycetaceae</taxon>
        <taxon>Streptomyces</taxon>
    </lineage>
</organism>
<dbReference type="InterPro" id="IPR050266">
    <property type="entry name" value="AB_hydrolase_sf"/>
</dbReference>
<dbReference type="Pfam" id="PF00561">
    <property type="entry name" value="Abhydrolase_1"/>
    <property type="match status" value="1"/>
</dbReference>
<reference evidence="5 6" key="1">
    <citation type="submission" date="2018-09" db="EMBL/GenBank/DDBJ databases">
        <title>Streptomyces sp. nov. DS1-2, an endophytic actinomycete isolated from roots of Dendrobium scabrilingue.</title>
        <authorList>
            <person name="Kuncharoen N."/>
            <person name="Kudo T."/>
            <person name="Ohkuma M."/>
            <person name="Yuki M."/>
            <person name="Tanasupawat S."/>
        </authorList>
    </citation>
    <scope>NUCLEOTIDE SEQUENCE [LARGE SCALE GENOMIC DNA]</scope>
    <source>
        <strain evidence="3 6">AZ1-7</strain>
        <strain evidence="4 5">DS1-2</strain>
    </source>
</reference>
<dbReference type="PANTHER" id="PTHR43798">
    <property type="entry name" value="MONOACYLGLYCEROL LIPASE"/>
    <property type="match status" value="1"/>
</dbReference>
<dbReference type="Gene3D" id="3.40.50.1820">
    <property type="entry name" value="alpha/beta hydrolase"/>
    <property type="match status" value="1"/>
</dbReference>
<dbReference type="EMBL" id="RBDY01000013">
    <property type="protein sequence ID" value="RKN20413.1"/>
    <property type="molecule type" value="Genomic_DNA"/>
</dbReference>
<dbReference type="OrthoDB" id="3601922at2"/>
<evidence type="ECO:0000313" key="6">
    <source>
        <dbReference type="Proteomes" id="UP000275024"/>
    </source>
</evidence>
<gene>
    <name evidence="4" type="ORF">D7318_18030</name>
    <name evidence="3" type="ORF">D7319_16170</name>
</gene>
<dbReference type="SUPFAM" id="SSF53474">
    <property type="entry name" value="alpha/beta-Hydrolases"/>
    <property type="match status" value="1"/>
</dbReference>
<dbReference type="PRINTS" id="PR00111">
    <property type="entry name" value="ABHYDROLASE"/>
</dbReference>
<dbReference type="InterPro" id="IPR029058">
    <property type="entry name" value="AB_hydrolase_fold"/>
</dbReference>
<dbReference type="EMBL" id="RBDX01000012">
    <property type="protein sequence ID" value="RKN08058.1"/>
    <property type="molecule type" value="Genomic_DNA"/>
</dbReference>
<keyword evidence="1 3" id="KW-0378">Hydrolase</keyword>
<dbReference type="AlphaFoldDB" id="A0A3A9W4G3"/>
<dbReference type="PANTHER" id="PTHR43798:SF31">
    <property type="entry name" value="AB HYDROLASE SUPERFAMILY PROTEIN YCLE"/>
    <property type="match status" value="1"/>
</dbReference>
<evidence type="ECO:0000313" key="5">
    <source>
        <dbReference type="Proteomes" id="UP000268652"/>
    </source>
</evidence>
<dbReference type="PRINTS" id="PR00412">
    <property type="entry name" value="EPOXHYDRLASE"/>
</dbReference>
<dbReference type="Proteomes" id="UP000275024">
    <property type="component" value="Unassembled WGS sequence"/>
</dbReference>
<proteinExistence type="predicted"/>
<dbReference type="GO" id="GO:0016020">
    <property type="term" value="C:membrane"/>
    <property type="evidence" value="ECO:0007669"/>
    <property type="project" value="TreeGrafter"/>
</dbReference>